<proteinExistence type="inferred from homology"/>
<dbReference type="SMART" id="SM00854">
    <property type="entry name" value="PGA_cap"/>
    <property type="match status" value="1"/>
</dbReference>
<dbReference type="InterPro" id="IPR052169">
    <property type="entry name" value="CW_Biosynth-Accessory"/>
</dbReference>
<feature type="domain" description="Capsule synthesis protein CapA" evidence="2">
    <location>
        <begin position="46"/>
        <end position="309"/>
    </location>
</feature>
<accession>A0A1I0CW92</accession>
<dbReference type="Pfam" id="PF09587">
    <property type="entry name" value="PGA_cap"/>
    <property type="match status" value="1"/>
</dbReference>
<evidence type="ECO:0000259" key="2">
    <source>
        <dbReference type="SMART" id="SM00854"/>
    </source>
</evidence>
<dbReference type="RefSeq" id="WP_091351612.1">
    <property type="nucleotide sequence ID" value="NZ_FOIF01000097.1"/>
</dbReference>
<comment type="similarity">
    <text evidence="1">Belongs to the CapA family.</text>
</comment>
<dbReference type="InterPro" id="IPR029052">
    <property type="entry name" value="Metallo-depent_PP-like"/>
</dbReference>
<reference evidence="4" key="1">
    <citation type="submission" date="2016-10" db="EMBL/GenBank/DDBJ databases">
        <authorList>
            <person name="Varghese N."/>
            <person name="Submissions S."/>
        </authorList>
    </citation>
    <scope>NUCLEOTIDE SEQUENCE [LARGE SCALE GENOMIC DNA]</scope>
    <source>
        <strain evidence="4">DSM 13577</strain>
    </source>
</reference>
<dbReference type="Proteomes" id="UP000243819">
    <property type="component" value="Unassembled WGS sequence"/>
</dbReference>
<dbReference type="OrthoDB" id="9810906at2"/>
<dbReference type="AlphaFoldDB" id="A0A1I0CW92"/>
<dbReference type="PANTHER" id="PTHR33393">
    <property type="entry name" value="POLYGLUTAMINE SYNTHESIS ACCESSORY PROTEIN RV0574C-RELATED"/>
    <property type="match status" value="1"/>
</dbReference>
<name>A0A1I0CW92_9FIRM</name>
<dbReference type="PROSITE" id="PS51257">
    <property type="entry name" value="PROKAR_LIPOPROTEIN"/>
    <property type="match status" value="1"/>
</dbReference>
<protein>
    <submittedName>
        <fullName evidence="3">Poly-gamma-glutamate synthesis protein (Capsule biosynthesis protein)</fullName>
    </submittedName>
</protein>
<evidence type="ECO:0000313" key="3">
    <source>
        <dbReference type="EMBL" id="SET23579.1"/>
    </source>
</evidence>
<evidence type="ECO:0000256" key="1">
    <source>
        <dbReference type="ARBA" id="ARBA00005662"/>
    </source>
</evidence>
<dbReference type="CDD" id="cd07381">
    <property type="entry name" value="MPP_CapA"/>
    <property type="match status" value="1"/>
</dbReference>
<dbReference type="STRING" id="1120990.SAMN03080614_10972"/>
<dbReference type="InterPro" id="IPR019079">
    <property type="entry name" value="Capsule_synth_CapA"/>
</dbReference>
<keyword evidence="4" id="KW-1185">Reference proteome</keyword>
<evidence type="ECO:0000313" key="4">
    <source>
        <dbReference type="Proteomes" id="UP000243819"/>
    </source>
</evidence>
<sequence>MKKLVLVIMILFLISGCFGLSNRNIEQPLEPKPQELKEEEKIVEITIAGVGDIMVHSRQYEAAYDSQTKEYNFKNNFTLVRDYIKLADIAIANLETTFGGEERGYSGYPRFNTPDTMADALKYAGFDVISTINNHTMDTGIKGMFRTLEILKDRGLIPIGTRESIEDKSYIIKEVQGINVGITAYSYETPSTNGMKTLNGIPIPKEYTELFDTFNYQQLEKDLGKIQRRIEKMREEGAEIIVFVVHWGSEYQRSYDKFQKEMAGRLNSFGVDIIFGSHPHVIQPIETIEREDGHKTVIAYSLGNFISNQRYEFLNNRYTEDGIVVYVTYQKNLKTGETTLKETAYLPTWVNRYRVKEMWIYEVIPVFQALQNKEAYNLTNADSIERAKISLNNTVNWIKEFNENIRQITE</sequence>
<dbReference type="PANTHER" id="PTHR33393:SF12">
    <property type="entry name" value="CAPSULE BIOSYNTHESIS PROTEIN CAPA"/>
    <property type="match status" value="1"/>
</dbReference>
<dbReference type="EMBL" id="FOIF01000097">
    <property type="protein sequence ID" value="SET23579.1"/>
    <property type="molecule type" value="Genomic_DNA"/>
</dbReference>
<dbReference type="SUPFAM" id="SSF56300">
    <property type="entry name" value="Metallo-dependent phosphatases"/>
    <property type="match status" value="1"/>
</dbReference>
<dbReference type="Gene3D" id="3.60.21.10">
    <property type="match status" value="1"/>
</dbReference>
<organism evidence="3 4">
    <name type="scientific">Anaerobranca gottschalkii DSM 13577</name>
    <dbReference type="NCBI Taxonomy" id="1120990"/>
    <lineage>
        <taxon>Bacteria</taxon>
        <taxon>Bacillati</taxon>
        <taxon>Bacillota</taxon>
        <taxon>Clostridia</taxon>
        <taxon>Eubacteriales</taxon>
        <taxon>Proteinivoracaceae</taxon>
        <taxon>Anaerobranca</taxon>
    </lineage>
</organism>
<gene>
    <name evidence="3" type="ORF">SAMN03080614_10972</name>
</gene>